<name>A0ABT4QM50_9BACL</name>
<protein>
    <submittedName>
        <fullName evidence="1">DNA-entry nuclease</fullName>
    </submittedName>
</protein>
<proteinExistence type="predicted"/>
<accession>A0ABT4QM50</accession>
<comment type="caution">
    <text evidence="1">The sequence shown here is derived from an EMBL/GenBank/DDBJ whole genome shotgun (WGS) entry which is preliminary data.</text>
</comment>
<dbReference type="Proteomes" id="UP001527882">
    <property type="component" value="Unassembled WGS sequence"/>
</dbReference>
<keyword evidence="2" id="KW-1185">Reference proteome</keyword>
<gene>
    <name evidence="1" type="ORF">O9H85_37200</name>
</gene>
<reference evidence="1 2" key="1">
    <citation type="submission" date="2022-12" db="EMBL/GenBank/DDBJ databases">
        <title>Draft genome sequence of Paenibacillus sp. dW9.</title>
        <authorList>
            <person name="Choi E.-W."/>
            <person name="Kim D.-U."/>
        </authorList>
    </citation>
    <scope>NUCLEOTIDE SEQUENCE [LARGE SCALE GENOMIC DNA]</scope>
    <source>
        <strain evidence="2">dW9</strain>
    </source>
</reference>
<organism evidence="1 2">
    <name type="scientific">Paenibacillus gyeongsangnamensis</name>
    <dbReference type="NCBI Taxonomy" id="3388067"/>
    <lineage>
        <taxon>Bacteria</taxon>
        <taxon>Bacillati</taxon>
        <taxon>Bacillota</taxon>
        <taxon>Bacilli</taxon>
        <taxon>Bacillales</taxon>
        <taxon>Paenibacillaceae</taxon>
        <taxon>Paenibacillus</taxon>
    </lineage>
</organism>
<dbReference type="RefSeq" id="WP_269886352.1">
    <property type="nucleotide sequence ID" value="NZ_JAQAGZ010000060.1"/>
</dbReference>
<evidence type="ECO:0000313" key="2">
    <source>
        <dbReference type="Proteomes" id="UP001527882"/>
    </source>
</evidence>
<sequence length="97" mass="11610">MSNRKLRTLTEDDILDGIEYDQSGGIKYHPVFHPKHGIPFTDEEMEYLCFFWDYDETRTLAFALGKTEQACRKRVLSLRKRGAFDFYKYQYAKKLQE</sequence>
<evidence type="ECO:0000313" key="1">
    <source>
        <dbReference type="EMBL" id="MCZ8517825.1"/>
    </source>
</evidence>
<dbReference type="EMBL" id="JAQAGZ010000060">
    <property type="protein sequence ID" value="MCZ8517825.1"/>
    <property type="molecule type" value="Genomic_DNA"/>
</dbReference>